<evidence type="ECO:0000313" key="2">
    <source>
        <dbReference type="EMBL" id="KAH3706715.1"/>
    </source>
</evidence>
<reference evidence="2" key="2">
    <citation type="submission" date="2020-11" db="EMBL/GenBank/DDBJ databases">
        <authorList>
            <person name="McCartney M.A."/>
            <person name="Auch B."/>
            <person name="Kono T."/>
            <person name="Mallez S."/>
            <person name="Becker A."/>
            <person name="Gohl D.M."/>
            <person name="Silverstein K.A.T."/>
            <person name="Koren S."/>
            <person name="Bechman K.B."/>
            <person name="Herman A."/>
            <person name="Abrahante J.E."/>
            <person name="Garbe J."/>
        </authorList>
    </citation>
    <scope>NUCLEOTIDE SEQUENCE</scope>
    <source>
        <strain evidence="2">Duluth1</strain>
        <tissue evidence="2">Whole animal</tissue>
    </source>
</reference>
<organism evidence="2 3">
    <name type="scientific">Dreissena polymorpha</name>
    <name type="common">Zebra mussel</name>
    <name type="synonym">Mytilus polymorpha</name>
    <dbReference type="NCBI Taxonomy" id="45954"/>
    <lineage>
        <taxon>Eukaryota</taxon>
        <taxon>Metazoa</taxon>
        <taxon>Spiralia</taxon>
        <taxon>Lophotrochozoa</taxon>
        <taxon>Mollusca</taxon>
        <taxon>Bivalvia</taxon>
        <taxon>Autobranchia</taxon>
        <taxon>Heteroconchia</taxon>
        <taxon>Euheterodonta</taxon>
        <taxon>Imparidentia</taxon>
        <taxon>Neoheterodontei</taxon>
        <taxon>Myida</taxon>
        <taxon>Dreissenoidea</taxon>
        <taxon>Dreissenidae</taxon>
        <taxon>Dreissena</taxon>
    </lineage>
</organism>
<keyword evidence="3" id="KW-1185">Reference proteome</keyword>
<proteinExistence type="predicted"/>
<keyword evidence="1" id="KW-0732">Signal</keyword>
<sequence length="144" mass="16180">MFQVILCASIFALSGGLMFDDGPCDLSPNGMPDPDHSMNYKIEVPKSCVNGTFRWDYPRGTAVLYFADYTKTTTVCFRELVGGWDYTLTDLTPGHGNATLPHIQDRDRSIPICTNSTFVDSLVIQVKPDHLVYVGEFIYQLKFK</sequence>
<feature type="signal peptide" evidence="1">
    <location>
        <begin position="1"/>
        <end position="16"/>
    </location>
</feature>
<accession>A0A9D4BRS6</accession>
<dbReference type="EMBL" id="JAIWYP010000014">
    <property type="protein sequence ID" value="KAH3706715.1"/>
    <property type="molecule type" value="Genomic_DNA"/>
</dbReference>
<dbReference type="Proteomes" id="UP000828390">
    <property type="component" value="Unassembled WGS sequence"/>
</dbReference>
<name>A0A9D4BRS6_DREPO</name>
<protein>
    <submittedName>
        <fullName evidence="2">Uncharacterized protein</fullName>
    </submittedName>
</protein>
<gene>
    <name evidence="2" type="ORF">DPMN_066103</name>
</gene>
<comment type="caution">
    <text evidence="2">The sequence shown here is derived from an EMBL/GenBank/DDBJ whole genome shotgun (WGS) entry which is preliminary data.</text>
</comment>
<evidence type="ECO:0000313" key="3">
    <source>
        <dbReference type="Proteomes" id="UP000828390"/>
    </source>
</evidence>
<feature type="chain" id="PRO_5039490196" evidence="1">
    <location>
        <begin position="17"/>
        <end position="144"/>
    </location>
</feature>
<dbReference type="AlphaFoldDB" id="A0A9D4BRS6"/>
<evidence type="ECO:0000256" key="1">
    <source>
        <dbReference type="SAM" id="SignalP"/>
    </source>
</evidence>
<dbReference type="OrthoDB" id="6215601at2759"/>
<reference evidence="2" key="1">
    <citation type="journal article" date="2019" name="bioRxiv">
        <title>The Genome of the Zebra Mussel, Dreissena polymorpha: A Resource for Invasive Species Research.</title>
        <authorList>
            <person name="McCartney M.A."/>
            <person name="Auch B."/>
            <person name="Kono T."/>
            <person name="Mallez S."/>
            <person name="Zhang Y."/>
            <person name="Obille A."/>
            <person name="Becker A."/>
            <person name="Abrahante J.E."/>
            <person name="Garbe J."/>
            <person name="Badalamenti J.P."/>
            <person name="Herman A."/>
            <person name="Mangelson H."/>
            <person name="Liachko I."/>
            <person name="Sullivan S."/>
            <person name="Sone E.D."/>
            <person name="Koren S."/>
            <person name="Silverstein K.A.T."/>
            <person name="Beckman K.B."/>
            <person name="Gohl D.M."/>
        </authorList>
    </citation>
    <scope>NUCLEOTIDE SEQUENCE</scope>
    <source>
        <strain evidence="2">Duluth1</strain>
        <tissue evidence="2">Whole animal</tissue>
    </source>
</reference>